<dbReference type="EMBL" id="CM041543">
    <property type="protein sequence ID" value="KAI3364652.1"/>
    <property type="molecule type" value="Genomic_DNA"/>
</dbReference>
<comment type="caution">
    <text evidence="1">The sequence shown here is derived from an EMBL/GenBank/DDBJ whole genome shotgun (WGS) entry which is preliminary data.</text>
</comment>
<name>A0ACB8W9Y3_9TELE</name>
<organism evidence="1 2">
    <name type="scientific">Scortum barcoo</name>
    <name type="common">barcoo grunter</name>
    <dbReference type="NCBI Taxonomy" id="214431"/>
    <lineage>
        <taxon>Eukaryota</taxon>
        <taxon>Metazoa</taxon>
        <taxon>Chordata</taxon>
        <taxon>Craniata</taxon>
        <taxon>Vertebrata</taxon>
        <taxon>Euteleostomi</taxon>
        <taxon>Actinopterygii</taxon>
        <taxon>Neopterygii</taxon>
        <taxon>Teleostei</taxon>
        <taxon>Neoteleostei</taxon>
        <taxon>Acanthomorphata</taxon>
        <taxon>Eupercaria</taxon>
        <taxon>Centrarchiformes</taxon>
        <taxon>Terapontoidei</taxon>
        <taxon>Terapontidae</taxon>
        <taxon>Scortum</taxon>
    </lineage>
</organism>
<protein>
    <submittedName>
        <fullName evidence="1">Uncharacterized protein</fullName>
    </submittedName>
</protein>
<reference evidence="1" key="1">
    <citation type="submission" date="2022-04" db="EMBL/GenBank/DDBJ databases">
        <title>Jade perch genome.</title>
        <authorList>
            <person name="Chao B."/>
        </authorList>
    </citation>
    <scope>NUCLEOTIDE SEQUENCE</scope>
    <source>
        <strain evidence="1">CB-2022</strain>
    </source>
</reference>
<dbReference type="Proteomes" id="UP000831701">
    <property type="component" value="Chromosome 13"/>
</dbReference>
<evidence type="ECO:0000313" key="2">
    <source>
        <dbReference type="Proteomes" id="UP000831701"/>
    </source>
</evidence>
<accession>A0ACB8W9Y3</accession>
<sequence length="794" mass="84539">MNFPSPSALGCSSTNCNMVLTEAQGGFTSPCYPQKYPNSQVCKWIMQAPAGFIIQLSFLDFELEEAPGCIYDCVVVKTGNTDVKFCGPTADGLTLNSTGNMMELSFTSDFSVQKRGFSVKYQHVAVALRNQKVRITGGNGQVTEVANSVSIPALSHLTLCFEVQRISQKQTEWIFTYEDMGNVVLSLGSDHGNMQLIVDRVVCPIASVLSSSDFTGTMKQYCVLWTSTNGQVVVHFNGNSRTTTCSASSGRTVPAGGRFRLGGQQNFDGNIYNLRLWDYIMTDQQLAALSCSTQGNVIDWDNSHWSIASNQAQTDTALSCSEYRRLVACVSPPSNTPLTTSCDSPGLGCPATSPPTTSSTDSTNTIHATNATTDVLPSIIPSPSTIPTNSMPLTPTISTTTISTTSTSTSVMPATTTTITTSAATPASTATNAASASSTAHAQQTTSSTSTVSSAPTNHPDTNPTSHAKKSTLRSPTKASTIAAPVVSLQPEPPASKFEPLATHNRRSRHLMGLTVGATIRQTIPAFISSFHRRASHRSFPASSQLSPPTQATTLRDPASELRPLAPAPGSPALPEPVRPRPPASLPRPQGRRTSKTSLGFISSPLISQWRKRPTGGGRHSTSKGATSRPVIHITKPAAQLKSTTRPTNTTQTNEFKRTAGLCQIETEVLLSVSLSSSSAEGLYYRISFVVEDKDATLTQADVERAVALWLNQTIHNWTHSVSVDSISVRPASQSGGSPTSYTCQALLAYYYITNQSLGEAAVSAQLSSSQGLSSAGLQIQPTSMDIKLISEEL</sequence>
<proteinExistence type="predicted"/>
<gene>
    <name evidence="1" type="ORF">L3Q82_011435</name>
</gene>
<keyword evidence="2" id="KW-1185">Reference proteome</keyword>
<evidence type="ECO:0000313" key="1">
    <source>
        <dbReference type="EMBL" id="KAI3364652.1"/>
    </source>
</evidence>